<sequence>MKKVAIKITASAKVYAPVKLEDLEEKRIVPNMMVRRRLTRNAKVMLYLADKCAANNGKVVYGSCYSELEETANIANSVLMKELPSPISFQNSVYNTAPSYFSLIHKDQDEIITVSSGMKTSLDTLKTAALQALVSGEKIFCVAIECINIKNIDEINRCTEYLEAGAAIVLEIAQNTEDAKELEDIGIPGVIDSLQDLMCVVMMHEQGTEKILVEL</sequence>
<dbReference type="Pfam" id="PF13723">
    <property type="entry name" value="Ketoacyl-synt_2"/>
    <property type="match status" value="1"/>
</dbReference>
<evidence type="ECO:0000313" key="2">
    <source>
        <dbReference type="EMBL" id="SFV61418.1"/>
    </source>
</evidence>
<reference evidence="2" key="1">
    <citation type="submission" date="2016-10" db="EMBL/GenBank/DDBJ databases">
        <authorList>
            <person name="de Groot N.N."/>
        </authorList>
    </citation>
    <scope>NUCLEOTIDE SEQUENCE</scope>
</reference>
<protein>
    <submittedName>
        <fullName evidence="2">3-oxoacyl-[ACP] synthase</fullName>
    </submittedName>
</protein>
<accession>A0A1W1C6C9</accession>
<organism evidence="2">
    <name type="scientific">hydrothermal vent metagenome</name>
    <dbReference type="NCBI Taxonomy" id="652676"/>
    <lineage>
        <taxon>unclassified sequences</taxon>
        <taxon>metagenomes</taxon>
        <taxon>ecological metagenomes</taxon>
    </lineage>
</organism>
<dbReference type="AlphaFoldDB" id="A0A1W1C6C9"/>
<feature type="domain" description="Beta-ketoacyl synthase-like N-terminal" evidence="1">
    <location>
        <begin position="31"/>
        <end position="158"/>
    </location>
</feature>
<dbReference type="InterPro" id="IPR014030">
    <property type="entry name" value="Ketoacyl_synth_N"/>
</dbReference>
<gene>
    <name evidence="2" type="ORF">MNB_SV-8-1200</name>
</gene>
<name>A0A1W1C6C9_9ZZZZ</name>
<evidence type="ECO:0000259" key="1">
    <source>
        <dbReference type="Pfam" id="PF13723"/>
    </source>
</evidence>
<dbReference type="EMBL" id="FPHD01000057">
    <property type="protein sequence ID" value="SFV61418.1"/>
    <property type="molecule type" value="Genomic_DNA"/>
</dbReference>
<proteinExistence type="predicted"/>